<keyword evidence="2" id="KW-1185">Reference proteome</keyword>
<organism evidence="1 2">
    <name type="scientific">Phakopsora pachyrhizi</name>
    <name type="common">Asian soybean rust disease fungus</name>
    <dbReference type="NCBI Taxonomy" id="170000"/>
    <lineage>
        <taxon>Eukaryota</taxon>
        <taxon>Fungi</taxon>
        <taxon>Dikarya</taxon>
        <taxon>Basidiomycota</taxon>
        <taxon>Pucciniomycotina</taxon>
        <taxon>Pucciniomycetes</taxon>
        <taxon>Pucciniales</taxon>
        <taxon>Phakopsoraceae</taxon>
        <taxon>Phakopsora</taxon>
    </lineage>
</organism>
<sequence>DPSFPYSNGPGHCQASAQTLAIILQTMRKSGVVKFRSDLSQGFSTGNNQFLWNIALQTFINLVCLGEYTGISIDIYHKEDIWTALRNHVWLRLMRRYQEQILGFESQDAKAKAQRRRSCMTKLCLAQVKYILSKPLLYELLPVVENCCSDDETDDDAMDEENNSTQPTKRCTVLCLPWRSTFLEKLMVHINIL</sequence>
<comment type="caution">
    <text evidence="1">The sequence shown here is derived from an EMBL/GenBank/DDBJ whole genome shotgun (WGS) entry which is preliminary data.</text>
</comment>
<dbReference type="EMBL" id="CALTRL010005720">
    <property type="protein sequence ID" value="CAH7685345.1"/>
    <property type="molecule type" value="Genomic_DNA"/>
</dbReference>
<evidence type="ECO:0000313" key="2">
    <source>
        <dbReference type="Proteomes" id="UP001153365"/>
    </source>
</evidence>
<gene>
    <name evidence="1" type="ORF">PPACK8108_LOCUS19845</name>
</gene>
<evidence type="ECO:0000313" key="1">
    <source>
        <dbReference type="EMBL" id="CAH7685345.1"/>
    </source>
</evidence>
<accession>A0AAV0BEH4</accession>
<dbReference type="AlphaFoldDB" id="A0AAV0BEH4"/>
<dbReference type="Proteomes" id="UP001153365">
    <property type="component" value="Unassembled WGS sequence"/>
</dbReference>
<protein>
    <submittedName>
        <fullName evidence="1">Uncharacterized protein</fullName>
    </submittedName>
</protein>
<name>A0AAV0BEH4_PHAPC</name>
<proteinExistence type="predicted"/>
<reference evidence="1" key="1">
    <citation type="submission" date="2022-06" db="EMBL/GenBank/DDBJ databases">
        <authorList>
            <consortium name="SYNGENTA / RWTH Aachen University"/>
        </authorList>
    </citation>
    <scope>NUCLEOTIDE SEQUENCE</scope>
</reference>
<feature type="non-terminal residue" evidence="1">
    <location>
        <position position="1"/>
    </location>
</feature>